<keyword evidence="1" id="KW-1133">Transmembrane helix</keyword>
<dbReference type="Proteomes" id="UP000216442">
    <property type="component" value="Unassembled WGS sequence"/>
</dbReference>
<proteinExistence type="predicted"/>
<protein>
    <submittedName>
        <fullName evidence="2">Uncharacterized protein</fullName>
    </submittedName>
</protein>
<reference evidence="2 3" key="1">
    <citation type="submission" date="2017-08" db="EMBL/GenBank/DDBJ databases">
        <title>Mesorhizobium wenxinae sp. nov., a novel rhizobial species isolated from root nodules of chickpea (Cicer arietinum L.).</title>
        <authorList>
            <person name="Zhang J."/>
        </authorList>
    </citation>
    <scope>NUCLEOTIDE SEQUENCE [LARGE SCALE GENOMIC DNA]</scope>
    <source>
        <strain evidence="2 3">SDW018</strain>
    </source>
</reference>
<evidence type="ECO:0000313" key="3">
    <source>
        <dbReference type="Proteomes" id="UP000216442"/>
    </source>
</evidence>
<comment type="caution">
    <text evidence="2">The sequence shown here is derived from an EMBL/GenBank/DDBJ whole genome shotgun (WGS) entry which is preliminary data.</text>
</comment>
<feature type="transmembrane region" description="Helical" evidence="1">
    <location>
        <begin position="76"/>
        <end position="100"/>
    </location>
</feature>
<gene>
    <name evidence="2" type="ORF">CIT26_20170</name>
</gene>
<feature type="transmembrane region" description="Helical" evidence="1">
    <location>
        <begin position="32"/>
        <end position="55"/>
    </location>
</feature>
<evidence type="ECO:0000313" key="2">
    <source>
        <dbReference type="EMBL" id="PAQ07643.1"/>
    </source>
</evidence>
<organism evidence="2 3">
    <name type="scientific">Mesorhizobium temperatum</name>
    <dbReference type="NCBI Taxonomy" id="241416"/>
    <lineage>
        <taxon>Bacteria</taxon>
        <taxon>Pseudomonadati</taxon>
        <taxon>Pseudomonadota</taxon>
        <taxon>Alphaproteobacteria</taxon>
        <taxon>Hyphomicrobiales</taxon>
        <taxon>Phyllobacteriaceae</taxon>
        <taxon>Mesorhizobium</taxon>
    </lineage>
</organism>
<keyword evidence="1" id="KW-0812">Transmembrane</keyword>
<keyword evidence="1" id="KW-0472">Membrane</keyword>
<keyword evidence="3" id="KW-1185">Reference proteome</keyword>
<sequence length="103" mass="11153">MALTALGFAIASFVGAKYVVTTSQSAFDAIIRMLPLVGLIVFSVFLFIRIIVVVNRIVDIYFPRVQFGDSSALKKAFGFLILFFVLYSSSGIIALTGAALSHK</sequence>
<name>A0A271LHP8_9HYPH</name>
<dbReference type="EMBL" id="NPKJ01000057">
    <property type="protein sequence ID" value="PAQ07643.1"/>
    <property type="molecule type" value="Genomic_DNA"/>
</dbReference>
<evidence type="ECO:0000256" key="1">
    <source>
        <dbReference type="SAM" id="Phobius"/>
    </source>
</evidence>
<accession>A0A271LHP8</accession>
<dbReference type="AlphaFoldDB" id="A0A271LHP8"/>